<dbReference type="RefSeq" id="WP_124844575.1">
    <property type="nucleotide sequence ID" value="NZ_JAUNKP010000026.1"/>
</dbReference>
<evidence type="ECO:0000256" key="2">
    <source>
        <dbReference type="SAM" id="Phobius"/>
    </source>
</evidence>
<gene>
    <name evidence="3" type="ORF">EII34_07740</name>
</gene>
<keyword evidence="2" id="KW-0472">Membrane</keyword>
<comment type="caution">
    <text evidence="3">The sequence shown here is derived from an EMBL/GenBank/DDBJ whole genome shotgun (WGS) entry which is preliminary data.</text>
</comment>
<keyword evidence="2" id="KW-0812">Transmembrane</keyword>
<sequence length="100" mass="11502">MNPWKDIWIWIDALPRGRRIIVTAAATVTLWFAVVLMLQLRIDAFDWIHMTLLSLAVAFGAEEGRRMRRELTRGRTHPAPEESPASDIVPPPARRTDRDD</sequence>
<dbReference type="Proteomes" id="UP000280819">
    <property type="component" value="Unassembled WGS sequence"/>
</dbReference>
<evidence type="ECO:0000313" key="3">
    <source>
        <dbReference type="EMBL" id="RRD05215.1"/>
    </source>
</evidence>
<feature type="region of interest" description="Disordered" evidence="1">
    <location>
        <begin position="68"/>
        <end position="100"/>
    </location>
</feature>
<protein>
    <submittedName>
        <fullName evidence="3">Uncharacterized protein</fullName>
    </submittedName>
</protein>
<feature type="transmembrane region" description="Helical" evidence="2">
    <location>
        <begin position="44"/>
        <end position="61"/>
    </location>
</feature>
<reference evidence="3 4" key="1">
    <citation type="submission" date="2018-11" db="EMBL/GenBank/DDBJ databases">
        <title>Genomes From Bacteria Associated with the Canine Oral Cavity: a Test Case for Automated Genome-Based Taxonomic Assignment.</title>
        <authorList>
            <person name="Coil D.A."/>
            <person name="Jospin G."/>
            <person name="Darling A.E."/>
            <person name="Wallis C."/>
            <person name="Davis I.J."/>
            <person name="Harris S."/>
            <person name="Eisen J.A."/>
            <person name="Holcombe L.J."/>
            <person name="O'Flynn C."/>
        </authorList>
    </citation>
    <scope>NUCLEOTIDE SEQUENCE [LARGE SCALE GENOMIC DNA]</scope>
    <source>
        <strain evidence="3 4">OH887_COT-365</strain>
    </source>
</reference>
<accession>A0A3P1T7Q3</accession>
<keyword evidence="2" id="KW-1133">Transmembrane helix</keyword>
<evidence type="ECO:0000313" key="4">
    <source>
        <dbReference type="Proteomes" id="UP000280819"/>
    </source>
</evidence>
<organism evidence="3 4">
    <name type="scientific">Arachnia propionica</name>
    <dbReference type="NCBI Taxonomy" id="1750"/>
    <lineage>
        <taxon>Bacteria</taxon>
        <taxon>Bacillati</taxon>
        <taxon>Actinomycetota</taxon>
        <taxon>Actinomycetes</taxon>
        <taxon>Propionibacteriales</taxon>
        <taxon>Propionibacteriaceae</taxon>
        <taxon>Arachnia</taxon>
    </lineage>
</organism>
<dbReference type="EMBL" id="RQZG01000007">
    <property type="protein sequence ID" value="RRD05215.1"/>
    <property type="molecule type" value="Genomic_DNA"/>
</dbReference>
<proteinExistence type="predicted"/>
<feature type="transmembrane region" description="Helical" evidence="2">
    <location>
        <begin position="20"/>
        <end position="38"/>
    </location>
</feature>
<dbReference type="AlphaFoldDB" id="A0A3P1T7Q3"/>
<name>A0A3P1T7Q3_9ACTN</name>
<evidence type="ECO:0000256" key="1">
    <source>
        <dbReference type="SAM" id="MobiDB-lite"/>
    </source>
</evidence>